<feature type="non-terminal residue" evidence="1">
    <location>
        <position position="1"/>
    </location>
</feature>
<sequence length="305" mass="35983">ERKILDAYVQYPDYSYLRLASKINVADTTVRYNFRQLQRKISLTVQSAVDLGRLKLRHFIVFFRVPSQIPRDDLAHYLECPYRISITSGFFGELANQGYWAWASFWIPDQERALSIFKREILSLKPWFHELTYYEVQSKTTGVNLTFFDNRQWFFDENVFAQGLLEFAREWGHTFPPIKEFSYHYTPTQFDRIDYLLCMDLTRSYRSPLSDLQQTLQYYGYKLSKSGISMRLKRLREEQLFQPSVAFRGLGLPNFLTYLIECDAETRELLALAISQFPQYFISILDDGILLAISLPDGALSQFLF</sequence>
<name>X1GWB9_9ZZZZ</name>
<dbReference type="EMBL" id="BARU01008886">
    <property type="protein sequence ID" value="GAH45914.1"/>
    <property type="molecule type" value="Genomic_DNA"/>
</dbReference>
<accession>X1GWB9</accession>
<comment type="caution">
    <text evidence="1">The sequence shown here is derived from an EMBL/GenBank/DDBJ whole genome shotgun (WGS) entry which is preliminary data.</text>
</comment>
<organism evidence="1">
    <name type="scientific">marine sediment metagenome</name>
    <dbReference type="NCBI Taxonomy" id="412755"/>
    <lineage>
        <taxon>unclassified sequences</taxon>
        <taxon>metagenomes</taxon>
        <taxon>ecological metagenomes</taxon>
    </lineage>
</organism>
<evidence type="ECO:0000313" key="1">
    <source>
        <dbReference type="EMBL" id="GAH45914.1"/>
    </source>
</evidence>
<gene>
    <name evidence="1" type="ORF">S03H2_17264</name>
</gene>
<protein>
    <submittedName>
        <fullName evidence="1">Uncharacterized protein</fullName>
    </submittedName>
</protein>
<reference evidence="1" key="1">
    <citation type="journal article" date="2014" name="Front. Microbiol.">
        <title>High frequency of phylogenetically diverse reductive dehalogenase-homologous genes in deep subseafloor sedimentary metagenomes.</title>
        <authorList>
            <person name="Kawai M."/>
            <person name="Futagami T."/>
            <person name="Toyoda A."/>
            <person name="Takaki Y."/>
            <person name="Nishi S."/>
            <person name="Hori S."/>
            <person name="Arai W."/>
            <person name="Tsubouchi T."/>
            <person name="Morono Y."/>
            <person name="Uchiyama I."/>
            <person name="Ito T."/>
            <person name="Fujiyama A."/>
            <person name="Inagaki F."/>
            <person name="Takami H."/>
        </authorList>
    </citation>
    <scope>NUCLEOTIDE SEQUENCE</scope>
    <source>
        <strain evidence="1">Expedition CK06-06</strain>
    </source>
</reference>
<proteinExistence type="predicted"/>
<dbReference type="AlphaFoldDB" id="X1GWB9"/>